<evidence type="ECO:0000313" key="3">
    <source>
        <dbReference type="Proteomes" id="UP000321040"/>
    </source>
</evidence>
<keyword evidence="1" id="KW-1133">Transmembrane helix</keyword>
<keyword evidence="1" id="KW-0812">Transmembrane</keyword>
<feature type="transmembrane region" description="Helical" evidence="1">
    <location>
        <begin position="52"/>
        <end position="74"/>
    </location>
</feature>
<dbReference type="Proteomes" id="UP000321040">
    <property type="component" value="Unassembled WGS sequence"/>
</dbReference>
<keyword evidence="3" id="KW-1185">Reference proteome</keyword>
<feature type="transmembrane region" description="Helical" evidence="1">
    <location>
        <begin position="116"/>
        <end position="137"/>
    </location>
</feature>
<evidence type="ECO:0000313" key="2">
    <source>
        <dbReference type="EMBL" id="GEP81394.1"/>
    </source>
</evidence>
<sequence length="140" mass="15670">MNETFTVSDRIATLSLFGLGVFVDIRGFYWFVNQESVIHESDFYSALHEVMPIWLWGFILLIFGSCLLIASIFFGKRSVNNVSNYFMVIGGTGSAIIHFLMASASIYNAINWLTPAQFIAMTAWLGFAGFIGGVDIYGRR</sequence>
<evidence type="ECO:0000256" key="1">
    <source>
        <dbReference type="SAM" id="Phobius"/>
    </source>
</evidence>
<accession>A0ABQ0XP02</accession>
<organism evidence="2 3">
    <name type="scientific">Staphylococcus kloosii</name>
    <dbReference type="NCBI Taxonomy" id="29384"/>
    <lineage>
        <taxon>Bacteria</taxon>
        <taxon>Bacillati</taxon>
        <taxon>Bacillota</taxon>
        <taxon>Bacilli</taxon>
        <taxon>Bacillales</taxon>
        <taxon>Staphylococcaceae</taxon>
        <taxon>Staphylococcus</taxon>
    </lineage>
</organism>
<keyword evidence="1" id="KW-0472">Membrane</keyword>
<reference evidence="2 3" key="1">
    <citation type="submission" date="2019-07" db="EMBL/GenBank/DDBJ databases">
        <title>Whole genome shotgun sequence of Staphylococcus kloosii NBRC 109624.</title>
        <authorList>
            <person name="Hosoyama A."/>
            <person name="Uohara A."/>
            <person name="Ohji S."/>
            <person name="Ichikawa N."/>
        </authorList>
    </citation>
    <scope>NUCLEOTIDE SEQUENCE [LARGE SCALE GENOMIC DNA]</scope>
    <source>
        <strain evidence="2 3">NBRC 109624</strain>
    </source>
</reference>
<proteinExistence type="predicted"/>
<comment type="caution">
    <text evidence="2">The sequence shown here is derived from an EMBL/GenBank/DDBJ whole genome shotgun (WGS) entry which is preliminary data.</text>
</comment>
<feature type="transmembrane region" description="Helical" evidence="1">
    <location>
        <begin position="86"/>
        <end position="110"/>
    </location>
</feature>
<feature type="transmembrane region" description="Helical" evidence="1">
    <location>
        <begin position="12"/>
        <end position="32"/>
    </location>
</feature>
<dbReference type="EMBL" id="BKAQ01000004">
    <property type="protein sequence ID" value="GEP81394.1"/>
    <property type="molecule type" value="Genomic_DNA"/>
</dbReference>
<dbReference type="RefSeq" id="WP_103295244.1">
    <property type="nucleotide sequence ID" value="NZ_BKAQ01000004.1"/>
</dbReference>
<gene>
    <name evidence="2" type="ORF">SKL01_05720</name>
</gene>
<protein>
    <submittedName>
        <fullName evidence="2">Uncharacterized protein</fullName>
    </submittedName>
</protein>
<dbReference type="GeneID" id="69905787"/>
<name>A0ABQ0XP02_9STAP</name>